<dbReference type="SUPFAM" id="SSF48652">
    <property type="entry name" value="Tetraspanin"/>
    <property type="match status" value="1"/>
</dbReference>
<evidence type="ECO:0000259" key="6">
    <source>
        <dbReference type="Pfam" id="PF00160"/>
    </source>
</evidence>
<dbReference type="CDD" id="cd03127">
    <property type="entry name" value="tetraspanin_LEL"/>
    <property type="match status" value="1"/>
</dbReference>
<keyword evidence="4 5" id="KW-0472">Membrane</keyword>
<evidence type="ECO:0000313" key="8">
    <source>
        <dbReference type="Proteomes" id="UP001153954"/>
    </source>
</evidence>
<dbReference type="Pfam" id="PF00335">
    <property type="entry name" value="Tetraspanin"/>
    <property type="match status" value="1"/>
</dbReference>
<dbReference type="Gene3D" id="2.40.100.10">
    <property type="entry name" value="Cyclophilin-like"/>
    <property type="match status" value="1"/>
</dbReference>
<dbReference type="PANTHER" id="PTHR45625">
    <property type="entry name" value="PEPTIDYL-PROLYL CIS-TRANS ISOMERASE-RELATED"/>
    <property type="match status" value="1"/>
</dbReference>
<dbReference type="GO" id="GO:0061630">
    <property type="term" value="F:ubiquitin protein ligase activity"/>
    <property type="evidence" value="ECO:0007669"/>
    <property type="project" value="TreeGrafter"/>
</dbReference>
<dbReference type="GO" id="GO:0000209">
    <property type="term" value="P:protein polyubiquitination"/>
    <property type="evidence" value="ECO:0007669"/>
    <property type="project" value="TreeGrafter"/>
</dbReference>
<comment type="subcellular location">
    <subcellularLocation>
        <location evidence="1">Membrane</location>
        <topology evidence="1">Multi-pass membrane protein</topology>
    </subcellularLocation>
</comment>
<keyword evidence="2 5" id="KW-0812">Transmembrane</keyword>
<protein>
    <recommendedName>
        <fullName evidence="6">PPIase cyclophilin-type domain-containing protein</fullName>
    </recommendedName>
</protein>
<dbReference type="GO" id="GO:0016020">
    <property type="term" value="C:membrane"/>
    <property type="evidence" value="ECO:0007669"/>
    <property type="project" value="UniProtKB-SubCell"/>
</dbReference>
<reference evidence="7" key="1">
    <citation type="submission" date="2022-03" db="EMBL/GenBank/DDBJ databases">
        <authorList>
            <person name="Tunstrom K."/>
        </authorList>
    </citation>
    <scope>NUCLEOTIDE SEQUENCE</scope>
</reference>
<evidence type="ECO:0000256" key="5">
    <source>
        <dbReference type="SAM" id="Phobius"/>
    </source>
</evidence>
<evidence type="ECO:0000256" key="3">
    <source>
        <dbReference type="ARBA" id="ARBA00022989"/>
    </source>
</evidence>
<dbReference type="PANTHER" id="PTHR45625:SF1">
    <property type="entry name" value="RING-TYPE E3 UBIQUITIN-PROTEIN LIGASE PPIL2"/>
    <property type="match status" value="1"/>
</dbReference>
<dbReference type="InterPro" id="IPR029000">
    <property type="entry name" value="Cyclophilin-like_dom_sf"/>
</dbReference>
<dbReference type="Proteomes" id="UP001153954">
    <property type="component" value="Unassembled WGS sequence"/>
</dbReference>
<dbReference type="InterPro" id="IPR008952">
    <property type="entry name" value="Tetraspanin_EC2_sf"/>
</dbReference>
<evidence type="ECO:0000256" key="2">
    <source>
        <dbReference type="ARBA" id="ARBA00022692"/>
    </source>
</evidence>
<feature type="domain" description="PPIase cyclophilin-type" evidence="6">
    <location>
        <begin position="27"/>
        <end position="70"/>
    </location>
</feature>
<evidence type="ECO:0000256" key="1">
    <source>
        <dbReference type="ARBA" id="ARBA00004141"/>
    </source>
</evidence>
<dbReference type="Pfam" id="PF00160">
    <property type="entry name" value="Pro_isomerase"/>
    <property type="match status" value="1"/>
</dbReference>
<feature type="transmembrane region" description="Helical" evidence="5">
    <location>
        <begin position="155"/>
        <end position="181"/>
    </location>
</feature>
<dbReference type="EMBL" id="CAKOGL010000005">
    <property type="protein sequence ID" value="CAH2086803.1"/>
    <property type="molecule type" value="Genomic_DNA"/>
</dbReference>
<proteinExistence type="predicted"/>
<organism evidence="7 8">
    <name type="scientific">Euphydryas editha</name>
    <name type="common">Edith's checkerspot</name>
    <dbReference type="NCBI Taxonomy" id="104508"/>
    <lineage>
        <taxon>Eukaryota</taxon>
        <taxon>Metazoa</taxon>
        <taxon>Ecdysozoa</taxon>
        <taxon>Arthropoda</taxon>
        <taxon>Hexapoda</taxon>
        <taxon>Insecta</taxon>
        <taxon>Pterygota</taxon>
        <taxon>Neoptera</taxon>
        <taxon>Endopterygota</taxon>
        <taxon>Lepidoptera</taxon>
        <taxon>Glossata</taxon>
        <taxon>Ditrysia</taxon>
        <taxon>Papilionoidea</taxon>
        <taxon>Nymphalidae</taxon>
        <taxon>Nymphalinae</taxon>
        <taxon>Euphydryas</taxon>
    </lineage>
</organism>
<keyword evidence="8" id="KW-1185">Reference proteome</keyword>
<accession>A0AAU9TIM2</accession>
<sequence>MVPETVHEAAIICEDDVKYERVKKKGYVRLVTNLGQLNFELYCDVTPKACDNFIKHCLSGYYNGTKFHRMKGKKKNLNTYIVVSKSNLNHLQQFSLQCCGIYGVGDWAANGQPIPSTCCAGREILDNKPTECTADSPSIHKNGCLDLILSHMKELALVLGGVGIGIAFVQLLGVIFACCLARSIRSQYETV</sequence>
<dbReference type="InterPro" id="IPR044666">
    <property type="entry name" value="Cyclophilin_A-like"/>
</dbReference>
<dbReference type="InterPro" id="IPR018499">
    <property type="entry name" value="Tetraspanin/Peripherin"/>
</dbReference>
<keyword evidence="3 5" id="KW-1133">Transmembrane helix</keyword>
<dbReference type="SUPFAM" id="SSF50891">
    <property type="entry name" value="Cyclophilin-like"/>
    <property type="match status" value="1"/>
</dbReference>
<dbReference type="GO" id="GO:0071013">
    <property type="term" value="C:catalytic step 2 spliceosome"/>
    <property type="evidence" value="ECO:0007669"/>
    <property type="project" value="TreeGrafter"/>
</dbReference>
<dbReference type="InterPro" id="IPR002130">
    <property type="entry name" value="Cyclophilin-type_PPIase_dom"/>
</dbReference>
<dbReference type="AlphaFoldDB" id="A0AAU9TIM2"/>
<dbReference type="GO" id="GO:0003755">
    <property type="term" value="F:peptidyl-prolyl cis-trans isomerase activity"/>
    <property type="evidence" value="ECO:0007669"/>
    <property type="project" value="InterPro"/>
</dbReference>
<evidence type="ECO:0000256" key="4">
    <source>
        <dbReference type="ARBA" id="ARBA00023136"/>
    </source>
</evidence>
<comment type="caution">
    <text evidence="7">The sequence shown here is derived from an EMBL/GenBank/DDBJ whole genome shotgun (WGS) entry which is preliminary data.</text>
</comment>
<gene>
    <name evidence="7" type="ORF">EEDITHA_LOCUS3132</name>
</gene>
<evidence type="ECO:0000313" key="7">
    <source>
        <dbReference type="EMBL" id="CAH2086803.1"/>
    </source>
</evidence>
<name>A0AAU9TIM2_EUPED</name>